<name>A0A3B0Y3V6_9ZZZZ</name>
<gene>
    <name evidence="1" type="ORF">MNBD_GAMMA09-1059</name>
</gene>
<evidence type="ECO:0008006" key="2">
    <source>
        <dbReference type="Google" id="ProtNLM"/>
    </source>
</evidence>
<evidence type="ECO:0000313" key="1">
    <source>
        <dbReference type="EMBL" id="VAW68829.1"/>
    </source>
</evidence>
<protein>
    <recommendedName>
        <fullName evidence="2">BioF2-like acetyltransferase domain-containing protein</fullName>
    </recommendedName>
</protein>
<organism evidence="1">
    <name type="scientific">hydrothermal vent metagenome</name>
    <dbReference type="NCBI Taxonomy" id="652676"/>
    <lineage>
        <taxon>unclassified sequences</taxon>
        <taxon>metagenomes</taxon>
        <taxon>ecological metagenomes</taxon>
    </lineage>
</organism>
<dbReference type="AlphaFoldDB" id="A0A3B0Y3V6"/>
<sequence length="378" mass="43623">MGWQATLSLNSARHSFNGADNAGVLEYISDFSGSAELLISNIETRVEVLRNEVDLFPLTVNNTEYNSCYVCSPYTALISYSLEEIDKVDNRLFRVIARCLIPKLSSYLKRNRINQIVSINNWLLSTNLYGGYSGKGLSDFTADLIKKYPEHALMFRSLNNHSNKELINSLHQCGYIMMPSRQVYIFDQAHKEFNKTQNYNYDCKLLNSTPLTYVPQQSIQEADIKRIVELYNLLYIKKYSVHNPMFTEEYIRCCLNSPLFYAEGFRNSAGQLEAVGIRFIRDNTVTLPIVGYDTSLPQSLGLYRLVMISTIKWAYENNMIFNASSGAPHFKRLRGAVPYIEYSAIYCRHLSAQRQRMWRSIAWGLERLIVPVMKKYQL</sequence>
<dbReference type="EMBL" id="UOFI01000139">
    <property type="protein sequence ID" value="VAW68829.1"/>
    <property type="molecule type" value="Genomic_DNA"/>
</dbReference>
<accession>A0A3B0Y3V6</accession>
<proteinExistence type="predicted"/>
<reference evidence="1" key="1">
    <citation type="submission" date="2018-06" db="EMBL/GenBank/DDBJ databases">
        <authorList>
            <person name="Zhirakovskaya E."/>
        </authorList>
    </citation>
    <scope>NUCLEOTIDE SEQUENCE</scope>
</reference>